<proteinExistence type="predicted"/>
<dbReference type="Gene3D" id="3.10.450.50">
    <property type="match status" value="1"/>
</dbReference>
<gene>
    <name evidence="1" type="ORF">UM93_02100</name>
</gene>
<dbReference type="PATRIC" id="fig|1618207.4.peg.429"/>
<dbReference type="AlphaFoldDB" id="A0A0D4BWE4"/>
<protein>
    <recommendedName>
        <fullName evidence="3">SnoaL-like domain-containing protein</fullName>
    </recommendedName>
</protein>
<dbReference type="RefSeq" id="WP_045073374.1">
    <property type="nucleotide sequence ID" value="NZ_CP011005.1"/>
</dbReference>
<name>A0A0D4BWE4_9MICC</name>
<dbReference type="KEGG" id="ari:UM93_02100"/>
<dbReference type="OrthoDB" id="3532676at2"/>
<organism evidence="1 2">
    <name type="scientific">Psychromicrobium lacuslunae</name>
    <dbReference type="NCBI Taxonomy" id="1618207"/>
    <lineage>
        <taxon>Bacteria</taxon>
        <taxon>Bacillati</taxon>
        <taxon>Actinomycetota</taxon>
        <taxon>Actinomycetes</taxon>
        <taxon>Micrococcales</taxon>
        <taxon>Micrococcaceae</taxon>
        <taxon>Psychromicrobium</taxon>
    </lineage>
</organism>
<keyword evidence="2" id="KW-1185">Reference proteome</keyword>
<dbReference type="Proteomes" id="UP000061839">
    <property type="component" value="Chromosome"/>
</dbReference>
<evidence type="ECO:0000313" key="1">
    <source>
        <dbReference type="EMBL" id="AJT40628.1"/>
    </source>
</evidence>
<dbReference type="SUPFAM" id="SSF54427">
    <property type="entry name" value="NTF2-like"/>
    <property type="match status" value="1"/>
</dbReference>
<sequence>MSVQLSSRAPQVLIEYYRILEAGAAAYQDGAAMRELLTDHLDFTGALAGHRPDATEGFLHGVAGFIATVKELEIIHDVHDNSGSAVLYSATMPGGPMTFTEFFGFENGRIATLNLQYNGPEYLEKGGR</sequence>
<accession>A0A0D4BWE4</accession>
<evidence type="ECO:0008006" key="3">
    <source>
        <dbReference type="Google" id="ProtNLM"/>
    </source>
</evidence>
<dbReference type="EMBL" id="CP011005">
    <property type="protein sequence ID" value="AJT40628.1"/>
    <property type="molecule type" value="Genomic_DNA"/>
</dbReference>
<dbReference type="HOGENOM" id="CLU_1957774_0_0_11"/>
<evidence type="ECO:0000313" key="2">
    <source>
        <dbReference type="Proteomes" id="UP000061839"/>
    </source>
</evidence>
<dbReference type="InterPro" id="IPR032710">
    <property type="entry name" value="NTF2-like_dom_sf"/>
</dbReference>
<dbReference type="STRING" id="1618207.UM93_02100"/>
<reference evidence="1 2" key="1">
    <citation type="journal article" date="2015" name="Genome Announc.">
        <title>Complete Genome Sequencing of Protease-Producing Novel Arthrobacter sp. Strain IHBB 11108 Using PacBio Single-Molecule Real-Time Sequencing Technology.</title>
        <authorList>
            <person name="Kiran S."/>
            <person name="Swarnkar M.K."/>
            <person name="Pal M."/>
            <person name="Thakur R."/>
            <person name="Tewari R."/>
            <person name="Singh A.K."/>
            <person name="Gulati A."/>
        </authorList>
    </citation>
    <scope>NUCLEOTIDE SEQUENCE [LARGE SCALE GENOMIC DNA]</scope>
    <source>
        <strain evidence="1 2">IHBB 11108</strain>
    </source>
</reference>